<dbReference type="PANTHER" id="PTHR19384">
    <property type="entry name" value="NITRIC OXIDE SYNTHASE-RELATED"/>
    <property type="match status" value="1"/>
</dbReference>
<evidence type="ECO:0000313" key="16">
    <source>
        <dbReference type="EMBL" id="CAD6195798.1"/>
    </source>
</evidence>
<dbReference type="InterPro" id="IPR017927">
    <property type="entry name" value="FAD-bd_FR_type"/>
</dbReference>
<organism evidence="16 17">
    <name type="scientific">Caenorhabditis auriculariae</name>
    <dbReference type="NCBI Taxonomy" id="2777116"/>
    <lineage>
        <taxon>Eukaryota</taxon>
        <taxon>Metazoa</taxon>
        <taxon>Ecdysozoa</taxon>
        <taxon>Nematoda</taxon>
        <taxon>Chromadorea</taxon>
        <taxon>Rhabditida</taxon>
        <taxon>Rhabditina</taxon>
        <taxon>Rhabditomorpha</taxon>
        <taxon>Rhabditoidea</taxon>
        <taxon>Rhabditidae</taxon>
        <taxon>Peloderinae</taxon>
        <taxon>Caenorhabditis</taxon>
    </lineage>
</organism>
<evidence type="ECO:0000259" key="15">
    <source>
        <dbReference type="PROSITE" id="PS51384"/>
    </source>
</evidence>
<dbReference type="Gene3D" id="2.40.30.10">
    <property type="entry name" value="Translation factors"/>
    <property type="match status" value="1"/>
</dbReference>
<dbReference type="FunFam" id="3.40.50.360:FF:000059">
    <property type="entry name" value="5-methyltetrahydrofolate-homocysteine methyltransferase reductase"/>
    <property type="match status" value="1"/>
</dbReference>
<name>A0A8S1HN43_9PELO</name>
<dbReference type="GO" id="GO:0050667">
    <property type="term" value="P:homocysteine metabolic process"/>
    <property type="evidence" value="ECO:0007669"/>
    <property type="project" value="TreeGrafter"/>
</dbReference>
<dbReference type="InterPro" id="IPR017938">
    <property type="entry name" value="Riboflavin_synthase-like_b-brl"/>
</dbReference>
<accession>A0A8S1HN43</accession>
<keyword evidence="3" id="KW-0028">Amino-acid biosynthesis</keyword>
<reference evidence="16" key="1">
    <citation type="submission" date="2020-10" db="EMBL/GenBank/DDBJ databases">
        <authorList>
            <person name="Kikuchi T."/>
        </authorList>
    </citation>
    <scope>NUCLEOTIDE SEQUENCE</scope>
    <source>
        <strain evidence="16">NKZ352</strain>
    </source>
</reference>
<dbReference type="GO" id="GO:0050660">
    <property type="term" value="F:flavin adenine dinucleotide binding"/>
    <property type="evidence" value="ECO:0007669"/>
    <property type="project" value="TreeGrafter"/>
</dbReference>
<evidence type="ECO:0000256" key="9">
    <source>
        <dbReference type="ARBA" id="ARBA00023002"/>
    </source>
</evidence>
<dbReference type="InterPro" id="IPR001709">
    <property type="entry name" value="Flavoprot_Pyr_Nucl_cyt_Rdtase"/>
</dbReference>
<keyword evidence="9" id="KW-0560">Oxidoreductase</keyword>
<dbReference type="Proteomes" id="UP000835052">
    <property type="component" value="Unassembled WGS sequence"/>
</dbReference>
<dbReference type="InterPro" id="IPR008254">
    <property type="entry name" value="Flavodoxin/NO_synth"/>
</dbReference>
<evidence type="ECO:0000256" key="1">
    <source>
        <dbReference type="ARBA" id="ARBA00001917"/>
    </source>
</evidence>
<evidence type="ECO:0000256" key="3">
    <source>
        <dbReference type="ARBA" id="ARBA00022605"/>
    </source>
</evidence>
<dbReference type="Gene3D" id="3.40.50.360">
    <property type="match status" value="1"/>
</dbReference>
<comment type="caution">
    <text evidence="16">The sequence shown here is derived from an EMBL/GenBank/DDBJ whole genome shotgun (WGS) entry which is preliminary data.</text>
</comment>
<dbReference type="AlphaFoldDB" id="A0A8S1HN43"/>
<keyword evidence="13" id="KW-0175">Coiled coil</keyword>
<dbReference type="SUPFAM" id="SSF52218">
    <property type="entry name" value="Flavoproteins"/>
    <property type="match status" value="1"/>
</dbReference>
<dbReference type="Gene3D" id="3.40.50.80">
    <property type="entry name" value="Nucleotide-binding domain of ferredoxin-NADP reductase (FNR) module"/>
    <property type="match status" value="1"/>
</dbReference>
<dbReference type="GO" id="GO:0030586">
    <property type="term" value="F:[methionine synthase] reductase (NADPH) activity"/>
    <property type="evidence" value="ECO:0007669"/>
    <property type="project" value="UniProtKB-EC"/>
</dbReference>
<dbReference type="EMBL" id="CAJGYM010000060">
    <property type="protein sequence ID" value="CAD6195798.1"/>
    <property type="molecule type" value="Genomic_DNA"/>
</dbReference>
<keyword evidence="8" id="KW-0521">NADP</keyword>
<evidence type="ECO:0000256" key="11">
    <source>
        <dbReference type="ARBA" id="ARBA00039088"/>
    </source>
</evidence>
<dbReference type="PROSITE" id="PS51384">
    <property type="entry name" value="FAD_FR"/>
    <property type="match status" value="1"/>
</dbReference>
<protein>
    <recommendedName>
        <fullName evidence="12">Methionine synthase reductase</fullName>
        <ecNumber evidence="11">1.16.1.8</ecNumber>
    </recommendedName>
</protein>
<feature type="domain" description="FAD-binding FR-type" evidence="15">
    <location>
        <begin position="278"/>
        <end position="521"/>
    </location>
</feature>
<dbReference type="InterPro" id="IPR003097">
    <property type="entry name" value="CysJ-like_FAD-binding"/>
</dbReference>
<evidence type="ECO:0000256" key="10">
    <source>
        <dbReference type="ARBA" id="ARBA00023167"/>
    </source>
</evidence>
<evidence type="ECO:0000256" key="6">
    <source>
        <dbReference type="ARBA" id="ARBA00022691"/>
    </source>
</evidence>
<keyword evidence="7" id="KW-0274">FAD</keyword>
<dbReference type="InterPro" id="IPR023173">
    <property type="entry name" value="NADPH_Cyt_P450_Rdtase_alpha"/>
</dbReference>
<keyword evidence="17" id="KW-1185">Reference proteome</keyword>
<evidence type="ECO:0000256" key="7">
    <source>
        <dbReference type="ARBA" id="ARBA00022827"/>
    </source>
</evidence>
<dbReference type="SUPFAM" id="SSF63380">
    <property type="entry name" value="Riboflavin synthase domain-like"/>
    <property type="match status" value="1"/>
</dbReference>
<dbReference type="Pfam" id="PF00258">
    <property type="entry name" value="Flavodoxin_1"/>
    <property type="match status" value="1"/>
</dbReference>
<dbReference type="Gene3D" id="1.20.990.10">
    <property type="entry name" value="NADPH-cytochrome p450 Reductase, Chain A, domain 3"/>
    <property type="match status" value="1"/>
</dbReference>
<keyword evidence="6" id="KW-0949">S-adenosyl-L-methionine</keyword>
<feature type="domain" description="Flavodoxin-like" evidence="14">
    <location>
        <begin position="4"/>
        <end position="147"/>
    </location>
</feature>
<feature type="coiled-coil region" evidence="13">
    <location>
        <begin position="174"/>
        <end position="210"/>
    </location>
</feature>
<dbReference type="Pfam" id="PF00667">
    <property type="entry name" value="FAD_binding_1"/>
    <property type="match status" value="1"/>
</dbReference>
<dbReference type="InterPro" id="IPR001094">
    <property type="entry name" value="Flavdoxin-like"/>
</dbReference>
<comment type="cofactor">
    <cofactor evidence="2">
        <name>FAD</name>
        <dbReference type="ChEBI" id="CHEBI:57692"/>
    </cofactor>
</comment>
<evidence type="ECO:0000256" key="13">
    <source>
        <dbReference type="SAM" id="Coils"/>
    </source>
</evidence>
<keyword evidence="10" id="KW-0486">Methionine biosynthesis</keyword>
<evidence type="ECO:0000256" key="2">
    <source>
        <dbReference type="ARBA" id="ARBA00001974"/>
    </source>
</evidence>
<gene>
    <name evidence="16" type="ORF">CAUJ_LOCUS11717</name>
</gene>
<comment type="cofactor">
    <cofactor evidence="1">
        <name>FMN</name>
        <dbReference type="ChEBI" id="CHEBI:58210"/>
    </cofactor>
</comment>
<dbReference type="PRINTS" id="PR00369">
    <property type="entry name" value="FLAVODOXIN"/>
</dbReference>
<dbReference type="GO" id="GO:0010181">
    <property type="term" value="F:FMN binding"/>
    <property type="evidence" value="ECO:0007669"/>
    <property type="project" value="InterPro"/>
</dbReference>
<dbReference type="PANTHER" id="PTHR19384:SF84">
    <property type="entry name" value="METHIONINE SYNTHASE REDUCTASE"/>
    <property type="match status" value="1"/>
</dbReference>
<sequence>MGDFLIAYGSHTGQAETIAKELKDKAEVLGLKPRLFTLDENEKQFNLNEEKFCTIVVSSTGDGDSPENCARFVRRISRKTLADDYLAGLEYALLGLGDSNYSSYQAVPQRIDRQLKALGAKKVIETGAADDQVGLELAVEPWVEQLLKKLCERFGLNPDKLQLLNDAKMSLNPVKSDEEKKALLEEQKKLKEEEKLEEEHEHEIDVLSAERHKTLQSVPFEYPEYSLIKGKEALSKDENLRVPIAPQHYIVSTVSHQKWSQPKDLKWQNACKMVGVVTEAIEARVVGTAIVTDFEAAKPKWEILIDLGESSSRLAYEPGDAMYFIVPNPEPEVNYILKRAGMLDVADQVLELSIHPKTEKINATLPGHVHQKSSLRHLFTYCLDIRRAPGRPLLRILADSAQNALERRRLLELCSAQGMADFTEFIRQAGISVVDVLLAFPSVRPPVDRLIELLPRLMPRPYSMSSYDQRRVRFVYSEMTFTAEEGRRYQRKGLATEWLQSLRVGDTVQVLGKEPARFRLPPPPASQAEALKMPLLMVGPGTGVAVFLSFCHFLLKAKLEDEANFPKGVTRILFFGCRDAKKDSLYFDELKTFLREGILSDLVVCESQVNNERVQEGLKKSTEKVLPFLKAGNVENSKIYICGDAKGMSKDVYQCFTDIVQQGEGLTPIQAKERMLELKKTDRYVEDVWA</sequence>
<dbReference type="SUPFAM" id="SSF52343">
    <property type="entry name" value="Ferredoxin reductase-like, C-terminal NADP-linked domain"/>
    <property type="match status" value="1"/>
</dbReference>
<keyword evidence="5" id="KW-0288">FMN</keyword>
<dbReference type="GO" id="GO:0009086">
    <property type="term" value="P:methionine biosynthetic process"/>
    <property type="evidence" value="ECO:0007669"/>
    <property type="project" value="UniProtKB-KW"/>
</dbReference>
<evidence type="ECO:0000259" key="14">
    <source>
        <dbReference type="PROSITE" id="PS50902"/>
    </source>
</evidence>
<dbReference type="InterPro" id="IPR029039">
    <property type="entry name" value="Flavoprotein-like_sf"/>
</dbReference>
<dbReference type="PROSITE" id="PS50902">
    <property type="entry name" value="FLAVODOXIN_LIKE"/>
    <property type="match status" value="1"/>
</dbReference>
<dbReference type="FunFam" id="1.20.990.10:FF:000007">
    <property type="entry name" value="Methionine synthase reductase"/>
    <property type="match status" value="1"/>
</dbReference>
<dbReference type="InterPro" id="IPR039261">
    <property type="entry name" value="FNR_nucleotide-bd"/>
</dbReference>
<dbReference type="InterPro" id="IPR001433">
    <property type="entry name" value="OxRdtase_FAD/NAD-bd"/>
</dbReference>
<dbReference type="GO" id="GO:0005829">
    <property type="term" value="C:cytosol"/>
    <property type="evidence" value="ECO:0007669"/>
    <property type="project" value="TreeGrafter"/>
</dbReference>
<evidence type="ECO:0000256" key="4">
    <source>
        <dbReference type="ARBA" id="ARBA00022630"/>
    </source>
</evidence>
<dbReference type="OrthoDB" id="1856718at2759"/>
<evidence type="ECO:0000313" key="17">
    <source>
        <dbReference type="Proteomes" id="UP000835052"/>
    </source>
</evidence>
<evidence type="ECO:0000256" key="5">
    <source>
        <dbReference type="ARBA" id="ARBA00022643"/>
    </source>
</evidence>
<evidence type="ECO:0000256" key="8">
    <source>
        <dbReference type="ARBA" id="ARBA00022857"/>
    </source>
</evidence>
<evidence type="ECO:0000256" key="12">
    <source>
        <dbReference type="ARBA" id="ARBA00040659"/>
    </source>
</evidence>
<dbReference type="EC" id="1.16.1.8" evidence="11"/>
<keyword evidence="4" id="KW-0285">Flavoprotein</keyword>
<proteinExistence type="predicted"/>
<dbReference type="PRINTS" id="PR00371">
    <property type="entry name" value="FPNCR"/>
</dbReference>
<dbReference type="Pfam" id="PF00175">
    <property type="entry name" value="NAD_binding_1"/>
    <property type="match status" value="1"/>
</dbReference>